<dbReference type="EMBL" id="DS547102">
    <property type="protein sequence ID" value="EDR07992.1"/>
    <property type="molecule type" value="Genomic_DNA"/>
</dbReference>
<protein>
    <submittedName>
        <fullName evidence="4">Predicted protein</fullName>
    </submittedName>
</protein>
<keyword evidence="5" id="KW-1185">Reference proteome</keyword>
<dbReference type="STRING" id="486041.B0DBG5"/>
<dbReference type="InParanoid" id="B0DBG5"/>
<dbReference type="InterPro" id="IPR002048">
    <property type="entry name" value="EF_hand_dom"/>
</dbReference>
<dbReference type="KEGG" id="lbc:LACBIDRAFT_297559"/>
<feature type="domain" description="EF-hand" evidence="3">
    <location>
        <begin position="275"/>
        <end position="310"/>
    </location>
</feature>
<dbReference type="GO" id="GO:0005737">
    <property type="term" value="C:cytoplasm"/>
    <property type="evidence" value="ECO:0007669"/>
    <property type="project" value="TreeGrafter"/>
</dbReference>
<feature type="domain" description="EH" evidence="2">
    <location>
        <begin position="11"/>
        <end position="111"/>
    </location>
</feature>
<reference evidence="4 5" key="1">
    <citation type="journal article" date="2008" name="Nature">
        <title>The genome of Laccaria bicolor provides insights into mycorrhizal symbiosis.</title>
        <authorList>
            <person name="Martin F."/>
            <person name="Aerts A."/>
            <person name="Ahren D."/>
            <person name="Brun A."/>
            <person name="Danchin E.G.J."/>
            <person name="Duchaussoy F."/>
            <person name="Gibon J."/>
            <person name="Kohler A."/>
            <person name="Lindquist E."/>
            <person name="Pereda V."/>
            <person name="Salamov A."/>
            <person name="Shapiro H.J."/>
            <person name="Wuyts J."/>
            <person name="Blaudez D."/>
            <person name="Buee M."/>
            <person name="Brokstein P."/>
            <person name="Canbaeck B."/>
            <person name="Cohen D."/>
            <person name="Courty P.E."/>
            <person name="Coutinho P.M."/>
            <person name="Delaruelle C."/>
            <person name="Detter J.C."/>
            <person name="Deveau A."/>
            <person name="DiFazio S."/>
            <person name="Duplessis S."/>
            <person name="Fraissinet-Tachet L."/>
            <person name="Lucic E."/>
            <person name="Frey-Klett P."/>
            <person name="Fourrey C."/>
            <person name="Feussner I."/>
            <person name="Gay G."/>
            <person name="Grimwood J."/>
            <person name="Hoegger P.J."/>
            <person name="Jain P."/>
            <person name="Kilaru S."/>
            <person name="Labbe J."/>
            <person name="Lin Y.C."/>
            <person name="Legue V."/>
            <person name="Le Tacon F."/>
            <person name="Marmeisse R."/>
            <person name="Melayah D."/>
            <person name="Montanini B."/>
            <person name="Muratet M."/>
            <person name="Nehls U."/>
            <person name="Niculita-Hirzel H."/>
            <person name="Oudot-Le Secq M.P."/>
            <person name="Peter M."/>
            <person name="Quesneville H."/>
            <person name="Rajashekar B."/>
            <person name="Reich M."/>
            <person name="Rouhier N."/>
            <person name="Schmutz J."/>
            <person name="Yin T."/>
            <person name="Chalot M."/>
            <person name="Henrissat B."/>
            <person name="Kuees U."/>
            <person name="Lucas S."/>
            <person name="Van de Peer Y."/>
            <person name="Podila G.K."/>
            <person name="Polle A."/>
            <person name="Pukkila P.J."/>
            <person name="Richardson P.M."/>
            <person name="Rouze P."/>
            <person name="Sanders I.R."/>
            <person name="Stajich J.E."/>
            <person name="Tunlid A."/>
            <person name="Tuskan G."/>
            <person name="Grigoriev I.V."/>
        </authorList>
    </citation>
    <scope>NUCLEOTIDE SEQUENCE [LARGE SCALE GENOMIC DNA]</scope>
    <source>
        <strain evidence="5">S238N-H82 / ATCC MYA-4686</strain>
    </source>
</reference>
<feature type="region of interest" description="Disordered" evidence="1">
    <location>
        <begin position="368"/>
        <end position="421"/>
    </location>
</feature>
<dbReference type="PROSITE" id="PS50031">
    <property type="entry name" value="EH"/>
    <property type="match status" value="3"/>
</dbReference>
<dbReference type="PANTHER" id="PTHR11216:SF170">
    <property type="entry name" value="DYNAMIN ASSOCIATED PROTEIN 160, ISOFORM D"/>
    <property type="match status" value="1"/>
</dbReference>
<gene>
    <name evidence="4" type="ORF">LACBIDRAFT_297559</name>
</gene>
<dbReference type="GO" id="GO:0005886">
    <property type="term" value="C:plasma membrane"/>
    <property type="evidence" value="ECO:0007669"/>
    <property type="project" value="TreeGrafter"/>
</dbReference>
<evidence type="ECO:0000256" key="1">
    <source>
        <dbReference type="SAM" id="MobiDB-lite"/>
    </source>
</evidence>
<dbReference type="GO" id="GO:0016197">
    <property type="term" value="P:endosomal transport"/>
    <property type="evidence" value="ECO:0007669"/>
    <property type="project" value="TreeGrafter"/>
</dbReference>
<dbReference type="CDD" id="cd00052">
    <property type="entry name" value="EH"/>
    <property type="match status" value="2"/>
</dbReference>
<evidence type="ECO:0000259" key="3">
    <source>
        <dbReference type="PROSITE" id="PS50222"/>
    </source>
</evidence>
<dbReference type="RefSeq" id="XP_001881062.1">
    <property type="nucleotide sequence ID" value="XM_001881027.1"/>
</dbReference>
<sequence length="844" mass="94438">MMWPFFATDEEKSLVSDILAFADCESTGVLDSEAGVGVFMRSGLSHTQLRDIWAIADEQSKGSLTKKETAIAIRLMGWAQAGEEPSLNLLQKPGPIPTLEDISDVPRTRKNGVAYPPPQFPPVSDQEVRGFHRLFLAAEPVSGILAGDKVREIFMKSDLAYEDLAAIWNIADSTVRGALDFQEFALGMYLIESLKECRLSSVPSSIPPHITEQLANVSLVEPKFRSPLVSSDGRMSSPFYNPSLRPSPRTPSKFSPTLPPTKDNGRTVTWDVSQSEKLESDKHFMILDSDGTGFVEEDDAVKFLMRYKLSFSVLVQILSLADIRNDNKLTCDEFAVVMHLIKKKLAGNELPEELPPSLIPPMMRPLSLPKTPQPSQLPTMTLKGKETTPPEPAYGAKHRLSRSSTGAPPRELPTVSNRSRQTSIASIPLTFLTNSPKVRPPIAVKPPNLSVSTSPPPTSPPPTSPPITSPFIASPPIAINEPLEELRTETKQLRLQVETLLKQLASQTDRREDNGRLVLENSSLQSQTLELRLQVETLSKRLASQADHREDNERLVQENSLLESQMREVESNMSQVLMASEQGLVSEEISEEMQRLSSRVNELEHTELKLSQTTQMLTELRQANLSLIAQLRDSQAAEQSVKDNIMDLQKTLASKEQDNADLQARISDMGEAMSGSSSPGTSSRELQVLLRDVTRENERLKERVREMERSMEQLLLSSRNHARHDEMTRENRRLREQVQDLEMVTAQMQASTDQTQLQRVIDGMTRENDELKTRMMEMQSSYSQHRTAIEHRLAQSQRQLEQLTQENEQLKSAAQATAASRARSPEQEDNSVPPPAYDDTYVEP</sequence>
<evidence type="ECO:0000313" key="5">
    <source>
        <dbReference type="Proteomes" id="UP000001194"/>
    </source>
</evidence>
<dbReference type="Pfam" id="PF12763">
    <property type="entry name" value="EH"/>
    <property type="match status" value="3"/>
</dbReference>
<feature type="region of interest" description="Disordered" evidence="1">
    <location>
        <begin position="435"/>
        <end position="465"/>
    </location>
</feature>
<dbReference type="SMART" id="SM00027">
    <property type="entry name" value="EH"/>
    <property type="match status" value="3"/>
</dbReference>
<dbReference type="SUPFAM" id="SSF47473">
    <property type="entry name" value="EF-hand"/>
    <property type="match status" value="3"/>
</dbReference>
<evidence type="ECO:0000313" key="4">
    <source>
        <dbReference type="EMBL" id="EDR07992.1"/>
    </source>
</evidence>
<dbReference type="AlphaFoldDB" id="B0DBG5"/>
<dbReference type="GO" id="GO:0005509">
    <property type="term" value="F:calcium ion binding"/>
    <property type="evidence" value="ECO:0007669"/>
    <property type="project" value="InterPro"/>
</dbReference>
<dbReference type="GO" id="GO:0006897">
    <property type="term" value="P:endocytosis"/>
    <property type="evidence" value="ECO:0007669"/>
    <property type="project" value="TreeGrafter"/>
</dbReference>
<dbReference type="Gene3D" id="1.10.238.10">
    <property type="entry name" value="EF-hand"/>
    <property type="match status" value="3"/>
</dbReference>
<feature type="domain" description="EH" evidence="2">
    <location>
        <begin position="127"/>
        <end position="210"/>
    </location>
</feature>
<feature type="region of interest" description="Disordered" evidence="1">
    <location>
        <begin position="804"/>
        <end position="844"/>
    </location>
</feature>
<dbReference type="PROSITE" id="PS50222">
    <property type="entry name" value="EF_HAND_2"/>
    <property type="match status" value="1"/>
</dbReference>
<feature type="compositionally biased region" description="Low complexity" evidence="1">
    <location>
        <begin position="804"/>
        <end position="822"/>
    </location>
</feature>
<proteinExistence type="predicted"/>
<dbReference type="Proteomes" id="UP000001194">
    <property type="component" value="Unassembled WGS sequence"/>
</dbReference>
<feature type="domain" description="EH" evidence="2">
    <location>
        <begin position="276"/>
        <end position="365"/>
    </location>
</feature>
<organism evidence="5">
    <name type="scientific">Laccaria bicolor (strain S238N-H82 / ATCC MYA-4686)</name>
    <name type="common">Bicoloured deceiver</name>
    <name type="synonym">Laccaria laccata var. bicolor</name>
    <dbReference type="NCBI Taxonomy" id="486041"/>
    <lineage>
        <taxon>Eukaryota</taxon>
        <taxon>Fungi</taxon>
        <taxon>Dikarya</taxon>
        <taxon>Basidiomycota</taxon>
        <taxon>Agaricomycotina</taxon>
        <taxon>Agaricomycetes</taxon>
        <taxon>Agaricomycetidae</taxon>
        <taxon>Agaricales</taxon>
        <taxon>Agaricineae</taxon>
        <taxon>Hydnangiaceae</taxon>
        <taxon>Laccaria</taxon>
    </lineage>
</organism>
<dbReference type="InterPro" id="IPR000261">
    <property type="entry name" value="EH_dom"/>
</dbReference>
<accession>B0DBG5</accession>
<dbReference type="SMART" id="SM00054">
    <property type="entry name" value="EFh"/>
    <property type="match status" value="4"/>
</dbReference>
<dbReference type="HOGENOM" id="CLU_337397_0_0_1"/>
<feature type="region of interest" description="Disordered" evidence="1">
    <location>
        <begin position="239"/>
        <end position="267"/>
    </location>
</feature>
<feature type="compositionally biased region" description="Pro residues" evidence="1">
    <location>
        <begin position="454"/>
        <end position="465"/>
    </location>
</feature>
<name>B0DBG5_LACBS</name>
<dbReference type="OrthoDB" id="524326at2759"/>
<dbReference type="GeneID" id="6076886"/>
<dbReference type="PANTHER" id="PTHR11216">
    <property type="entry name" value="EH DOMAIN"/>
    <property type="match status" value="1"/>
</dbReference>
<dbReference type="InterPro" id="IPR011992">
    <property type="entry name" value="EF-hand-dom_pair"/>
</dbReference>
<evidence type="ECO:0000259" key="2">
    <source>
        <dbReference type="PROSITE" id="PS50031"/>
    </source>
</evidence>